<organism evidence="2 3">
    <name type="scientific">Scomber scombrus</name>
    <name type="common">Atlantic mackerel</name>
    <name type="synonym">Scomber vernalis</name>
    <dbReference type="NCBI Taxonomy" id="13677"/>
    <lineage>
        <taxon>Eukaryota</taxon>
        <taxon>Metazoa</taxon>
        <taxon>Chordata</taxon>
        <taxon>Craniata</taxon>
        <taxon>Vertebrata</taxon>
        <taxon>Euteleostomi</taxon>
        <taxon>Actinopterygii</taxon>
        <taxon>Neopterygii</taxon>
        <taxon>Teleostei</taxon>
        <taxon>Neoteleostei</taxon>
        <taxon>Acanthomorphata</taxon>
        <taxon>Pelagiaria</taxon>
        <taxon>Scombriformes</taxon>
        <taxon>Scombridae</taxon>
        <taxon>Scomber</taxon>
    </lineage>
</organism>
<accession>A0AAV1QEU4</accession>
<dbReference type="EMBL" id="CAWUFR010000829">
    <property type="protein sequence ID" value="CAK6981467.1"/>
    <property type="molecule type" value="Genomic_DNA"/>
</dbReference>
<feature type="non-terminal residue" evidence="2">
    <location>
        <position position="1"/>
    </location>
</feature>
<feature type="compositionally biased region" description="Polar residues" evidence="1">
    <location>
        <begin position="27"/>
        <end position="46"/>
    </location>
</feature>
<comment type="caution">
    <text evidence="2">The sequence shown here is derived from an EMBL/GenBank/DDBJ whole genome shotgun (WGS) entry which is preliminary data.</text>
</comment>
<dbReference type="Proteomes" id="UP001314229">
    <property type="component" value="Unassembled WGS sequence"/>
</dbReference>
<feature type="non-terminal residue" evidence="2">
    <location>
        <position position="58"/>
    </location>
</feature>
<dbReference type="AlphaFoldDB" id="A0AAV1QEU4"/>
<feature type="region of interest" description="Disordered" evidence="1">
    <location>
        <begin position="1"/>
        <end position="58"/>
    </location>
</feature>
<evidence type="ECO:0000256" key="1">
    <source>
        <dbReference type="SAM" id="MobiDB-lite"/>
    </source>
</evidence>
<sequence>GRETANLKKTHHNTERERESARGRSPTRCTVTQREKTQQLPASSGRSAGKLWSCSHRK</sequence>
<reference evidence="2 3" key="1">
    <citation type="submission" date="2024-01" db="EMBL/GenBank/DDBJ databases">
        <authorList>
            <person name="Alioto T."/>
            <person name="Alioto T."/>
            <person name="Gomez Garrido J."/>
        </authorList>
    </citation>
    <scope>NUCLEOTIDE SEQUENCE [LARGE SCALE GENOMIC DNA]</scope>
</reference>
<feature type="compositionally biased region" description="Basic and acidic residues" evidence="1">
    <location>
        <begin position="1"/>
        <end position="22"/>
    </location>
</feature>
<name>A0AAV1QEU4_SCOSC</name>
<gene>
    <name evidence="2" type="ORF">FSCOSCO3_A022618</name>
</gene>
<keyword evidence="3" id="KW-1185">Reference proteome</keyword>
<evidence type="ECO:0000313" key="2">
    <source>
        <dbReference type="EMBL" id="CAK6981467.1"/>
    </source>
</evidence>
<protein>
    <submittedName>
        <fullName evidence="2">Uncharacterized protein</fullName>
    </submittedName>
</protein>
<proteinExistence type="predicted"/>
<evidence type="ECO:0000313" key="3">
    <source>
        <dbReference type="Proteomes" id="UP001314229"/>
    </source>
</evidence>